<proteinExistence type="predicted"/>
<gene>
    <name evidence="4" type="ORF">WMY93_026625</name>
</gene>
<dbReference type="Proteomes" id="UP001460270">
    <property type="component" value="Unassembled WGS sequence"/>
</dbReference>
<feature type="region of interest" description="Disordered" evidence="1">
    <location>
        <begin position="505"/>
        <end position="527"/>
    </location>
</feature>
<feature type="domain" description="Ig-like" evidence="3">
    <location>
        <begin position="130"/>
        <end position="231"/>
    </location>
</feature>
<evidence type="ECO:0000256" key="2">
    <source>
        <dbReference type="SAM" id="Phobius"/>
    </source>
</evidence>
<dbReference type="Gene3D" id="2.60.40.10">
    <property type="entry name" value="Immunoglobulins"/>
    <property type="match status" value="3"/>
</dbReference>
<dbReference type="SUPFAM" id="SSF48726">
    <property type="entry name" value="Immunoglobulin"/>
    <property type="match status" value="2"/>
</dbReference>
<accession>A0AAW0MZK6</accession>
<sequence>MEPFQHYGGGVPAVSPGAISPTADLGLAGSCVVIPCSFSPSAPPLSAEEAAHGRPGCASEEEAIFFPLRSTAFNSEDRTRGRLLSEDQQVNRDDSHMFEIALKRGGELLWGKPSMFHLDIFFAFLLTDEPAAPVISGISAFTEGQLVTLNCSVDFSCVSKPPSLMWSWDRGAQLNSTEPGGLLTQFPQPHRPQLVSTLSFTATHQVQPRVRCEAVYPEGKSTAALKDMHVTFSPKDVRVQVQTLSVYEGGSALVSCSCKADPPVSEYRWSYVQHGRSVHLHQKTHTVRLYNVTRGMTVHCSALNLIGRGESPPLLLNVQYKPTILERSSFCAWNDAEVLCHCAVQSQPGPSITWSVNGSVPPEDYNVSFTSHSHTITAVMKGQMDSVVPVVCYAVNALGNDSALLLLGGKADSPLLWLILPAVAICFIALICSIGLCCLRNRTKKRMLRRHLAAYPENLGIYQDRMPLYINCTEVTHIYTNGSYQLVYQNCTPCFVRNKQIRPMGRRGGERRRGAERGARQRQTDLETRQTVQIAPVADADTGIYLEIL</sequence>
<evidence type="ECO:0000313" key="4">
    <source>
        <dbReference type="EMBL" id="KAK7887004.1"/>
    </source>
</evidence>
<dbReference type="InterPro" id="IPR007110">
    <property type="entry name" value="Ig-like_dom"/>
</dbReference>
<dbReference type="PANTHER" id="PTHR46484:SF3">
    <property type="entry name" value="MYELIN-ASSOCIATED GLYCOPROTEIN-LIKE"/>
    <property type="match status" value="1"/>
</dbReference>
<dbReference type="InterPro" id="IPR013783">
    <property type="entry name" value="Ig-like_fold"/>
</dbReference>
<dbReference type="PROSITE" id="PS50835">
    <property type="entry name" value="IG_LIKE"/>
    <property type="match status" value="1"/>
</dbReference>
<keyword evidence="2" id="KW-0472">Membrane</keyword>
<dbReference type="PANTHER" id="PTHR46484">
    <property type="entry name" value="SI:CH211-171H4.5-RELATED"/>
    <property type="match status" value="1"/>
</dbReference>
<evidence type="ECO:0000313" key="5">
    <source>
        <dbReference type="Proteomes" id="UP001460270"/>
    </source>
</evidence>
<keyword evidence="2" id="KW-1133">Transmembrane helix</keyword>
<feature type="transmembrane region" description="Helical" evidence="2">
    <location>
        <begin position="415"/>
        <end position="439"/>
    </location>
</feature>
<keyword evidence="2" id="KW-0812">Transmembrane</keyword>
<reference evidence="5" key="1">
    <citation type="submission" date="2024-04" db="EMBL/GenBank/DDBJ databases">
        <title>Salinicola lusitanus LLJ914,a marine bacterium isolated from the Okinawa Trough.</title>
        <authorList>
            <person name="Li J."/>
        </authorList>
    </citation>
    <scope>NUCLEOTIDE SEQUENCE [LARGE SCALE GENOMIC DNA]</scope>
</reference>
<name>A0AAW0MZK6_9GOBI</name>
<dbReference type="InterPro" id="IPR036179">
    <property type="entry name" value="Ig-like_dom_sf"/>
</dbReference>
<comment type="caution">
    <text evidence="4">The sequence shown here is derived from an EMBL/GenBank/DDBJ whole genome shotgun (WGS) entry which is preliminary data.</text>
</comment>
<feature type="compositionally biased region" description="Basic and acidic residues" evidence="1">
    <location>
        <begin position="507"/>
        <end position="527"/>
    </location>
</feature>
<evidence type="ECO:0000259" key="3">
    <source>
        <dbReference type="PROSITE" id="PS50835"/>
    </source>
</evidence>
<keyword evidence="5" id="KW-1185">Reference proteome</keyword>
<organism evidence="4 5">
    <name type="scientific">Mugilogobius chulae</name>
    <name type="common">yellowstripe goby</name>
    <dbReference type="NCBI Taxonomy" id="88201"/>
    <lineage>
        <taxon>Eukaryota</taxon>
        <taxon>Metazoa</taxon>
        <taxon>Chordata</taxon>
        <taxon>Craniata</taxon>
        <taxon>Vertebrata</taxon>
        <taxon>Euteleostomi</taxon>
        <taxon>Actinopterygii</taxon>
        <taxon>Neopterygii</taxon>
        <taxon>Teleostei</taxon>
        <taxon>Neoteleostei</taxon>
        <taxon>Acanthomorphata</taxon>
        <taxon>Gobiaria</taxon>
        <taxon>Gobiiformes</taxon>
        <taxon>Gobioidei</taxon>
        <taxon>Gobiidae</taxon>
        <taxon>Gobionellinae</taxon>
        <taxon>Mugilogobius</taxon>
    </lineage>
</organism>
<dbReference type="AlphaFoldDB" id="A0AAW0MZK6"/>
<dbReference type="EMBL" id="JBBPFD010000019">
    <property type="protein sequence ID" value="KAK7887004.1"/>
    <property type="molecule type" value="Genomic_DNA"/>
</dbReference>
<protein>
    <recommendedName>
        <fullName evidence="3">Ig-like domain-containing protein</fullName>
    </recommendedName>
</protein>
<evidence type="ECO:0000256" key="1">
    <source>
        <dbReference type="SAM" id="MobiDB-lite"/>
    </source>
</evidence>